<dbReference type="OrthoDB" id="799111at2"/>
<dbReference type="GO" id="GO:0032259">
    <property type="term" value="P:methylation"/>
    <property type="evidence" value="ECO:0007669"/>
    <property type="project" value="UniProtKB-KW"/>
</dbReference>
<dbReference type="EMBL" id="FQWO01000008">
    <property type="protein sequence ID" value="SHH14670.1"/>
    <property type="molecule type" value="Genomic_DNA"/>
</dbReference>
<keyword evidence="2" id="KW-0808">Transferase</keyword>
<evidence type="ECO:0000313" key="2">
    <source>
        <dbReference type="EMBL" id="SHH14670.1"/>
    </source>
</evidence>
<evidence type="ECO:0000313" key="4">
    <source>
        <dbReference type="Proteomes" id="UP000237771"/>
    </source>
</evidence>
<keyword evidence="2" id="KW-0489">Methyltransferase</keyword>
<dbReference type="STRING" id="280093.SAMN05443373_10840"/>
<reference evidence="3" key="2">
    <citation type="submission" date="2016-11" db="EMBL/GenBank/DDBJ databases">
        <authorList>
            <person name="Varghese N."/>
            <person name="Submissions S."/>
        </authorList>
    </citation>
    <scope>NUCLEOTIDE SEQUENCE [LARGE SCALE GENOMIC DNA]</scope>
    <source>
        <strain evidence="3">DSM 19729</strain>
    </source>
</reference>
<dbReference type="AlphaFoldDB" id="A0A1M5QLS9"/>
<gene>
    <name evidence="1" type="ORF">BC624_11335</name>
    <name evidence="2" type="ORF">SAMN05443373_10840</name>
</gene>
<dbReference type="Gene3D" id="3.40.50.150">
    <property type="entry name" value="Vaccinia Virus protein VP39"/>
    <property type="match status" value="1"/>
</dbReference>
<name>A0A1M5QLS9_9FLAO</name>
<reference evidence="2" key="1">
    <citation type="submission" date="2016-11" db="EMBL/GenBank/DDBJ databases">
        <authorList>
            <person name="Jaros S."/>
            <person name="Januszkiewicz K."/>
            <person name="Wedrychowicz H."/>
        </authorList>
    </citation>
    <scope>NUCLEOTIDE SEQUENCE [LARGE SCALE GENOMIC DNA]</scope>
    <source>
        <strain evidence="2">DSM 19729</strain>
    </source>
</reference>
<proteinExistence type="predicted"/>
<protein>
    <submittedName>
        <fullName evidence="2">Methyltransferase domain-containing protein</fullName>
    </submittedName>
    <submittedName>
        <fullName evidence="1">Methyltransferase family protein</fullName>
    </submittedName>
</protein>
<dbReference type="RefSeq" id="WP_072944320.1">
    <property type="nucleotide sequence ID" value="NZ_FQWO01000008.1"/>
</dbReference>
<dbReference type="SUPFAM" id="SSF53335">
    <property type="entry name" value="S-adenosyl-L-methionine-dependent methyltransferases"/>
    <property type="match status" value="1"/>
</dbReference>
<dbReference type="Proteomes" id="UP000184384">
    <property type="component" value="Unassembled WGS sequence"/>
</dbReference>
<dbReference type="GO" id="GO:0008168">
    <property type="term" value="F:methyltransferase activity"/>
    <property type="evidence" value="ECO:0007669"/>
    <property type="project" value="UniProtKB-KW"/>
</dbReference>
<dbReference type="InterPro" id="IPR029063">
    <property type="entry name" value="SAM-dependent_MTases_sf"/>
</dbReference>
<keyword evidence="4" id="KW-1185">Reference proteome</keyword>
<dbReference type="Proteomes" id="UP000237771">
    <property type="component" value="Unassembled WGS sequence"/>
</dbReference>
<dbReference type="Pfam" id="PF13578">
    <property type="entry name" value="Methyltransf_24"/>
    <property type="match status" value="1"/>
</dbReference>
<evidence type="ECO:0000313" key="3">
    <source>
        <dbReference type="Proteomes" id="UP000184384"/>
    </source>
</evidence>
<organism evidence="2 3">
    <name type="scientific">Flavobacterium granuli</name>
    <dbReference type="NCBI Taxonomy" id="280093"/>
    <lineage>
        <taxon>Bacteria</taxon>
        <taxon>Pseudomonadati</taxon>
        <taxon>Bacteroidota</taxon>
        <taxon>Flavobacteriia</taxon>
        <taxon>Flavobacteriales</taxon>
        <taxon>Flavobacteriaceae</taxon>
        <taxon>Flavobacterium</taxon>
    </lineage>
</organism>
<accession>A0A1M5QLS9</accession>
<evidence type="ECO:0000313" key="1">
    <source>
        <dbReference type="EMBL" id="PRZ20075.1"/>
    </source>
</evidence>
<sequence>MLFKKIAVSLLKKNKKTNYILKKVRVGKSILEDECFKKTVALSKKEINKSPSRSEIINFLMSLTDSENYLEIGVRNPKSNFLKIKCNNKYSVDPGLESEKNVADFAVTSDVFFELLEQNKLNKINSDIKFDVIFIDGLHLSFQVEKDILNSLKYIKDDGFIVLHDCNPPTEYHQRENYYYRNSPAGILWNGTTWKAFYKFRHYKSLKSICFDTDWGVGVFSRNDLPLFNHLDEMKNEFYEFDILDENRSKFLNLNSFDNWVKLIEKNRS</sequence>
<dbReference type="EMBL" id="PVUB01000013">
    <property type="protein sequence ID" value="PRZ20075.1"/>
    <property type="molecule type" value="Genomic_DNA"/>
</dbReference>
<reference evidence="1 4" key="3">
    <citation type="submission" date="2018-03" db="EMBL/GenBank/DDBJ databases">
        <title>Genomic Encyclopedia of Archaeal and Bacterial Type Strains, Phase II (KMG-II): from individual species to whole genera.</title>
        <authorList>
            <person name="Goeker M."/>
        </authorList>
    </citation>
    <scope>NUCLEOTIDE SEQUENCE [LARGE SCALE GENOMIC DNA]</scope>
    <source>
        <strain evidence="1 4">DSM 17797</strain>
    </source>
</reference>